<dbReference type="PANTHER" id="PTHR36203:SF1">
    <property type="entry name" value="ASCORBATE-SPECIFIC PTS SYSTEM EIIA COMPONENT"/>
    <property type="match status" value="1"/>
</dbReference>
<evidence type="ECO:0000256" key="4">
    <source>
        <dbReference type="ARBA" id="ARBA00022490"/>
    </source>
</evidence>
<reference evidence="14 16" key="2">
    <citation type="submission" date="2023-08" db="EMBL/GenBank/DDBJ databases">
        <title>Whole genome sequencing of Staphylococcus coagulans NN-2474.</title>
        <authorList>
            <person name="Kropotov V.S."/>
            <person name="Boriskina E.V."/>
            <person name="Gordinskaya N.A."/>
            <person name="Shkurkina I.S."/>
            <person name="Kryazhev D.V."/>
            <person name="Alekseeva A.E."/>
            <person name="Makhova M.A."/>
        </authorList>
    </citation>
    <scope>NUCLEOTIDE SEQUENCE [LARGE SCALE GENOMIC DNA]</scope>
    <source>
        <strain evidence="14 16">NN-2474</strain>
    </source>
</reference>
<dbReference type="Gene3D" id="3.40.930.10">
    <property type="entry name" value="Mannitol-specific EII, Chain A"/>
    <property type="match status" value="1"/>
</dbReference>
<dbReference type="GO" id="GO:0009401">
    <property type="term" value="P:phosphoenolpyruvate-dependent sugar phosphotransferase system"/>
    <property type="evidence" value="ECO:0007669"/>
    <property type="project" value="UniProtKB-KW"/>
</dbReference>
<comment type="function">
    <text evidence="9">The phosphoenolpyruvate-dependent sugar phosphotransferase system (sugar PTS), a major carbohydrate active transport system, catalyzes the phosphorylation of incoming sugar substrates concomitantly with their translocation across the cell membrane. The enzyme II UlaABC PTS system is involved in ascorbate transport.</text>
</comment>
<evidence type="ECO:0000259" key="12">
    <source>
        <dbReference type="PROSITE" id="PS51094"/>
    </source>
</evidence>
<dbReference type="RefSeq" id="WP_050329843.1">
    <property type="nucleotide sequence ID" value="NZ_CP092965.1"/>
</dbReference>
<dbReference type="Pfam" id="PF00359">
    <property type="entry name" value="PTS_EIIA_2"/>
    <property type="match status" value="1"/>
</dbReference>
<dbReference type="PROSITE" id="PS51094">
    <property type="entry name" value="PTS_EIIA_TYPE_2"/>
    <property type="match status" value="1"/>
</dbReference>
<comment type="caution">
    <text evidence="13">The sequence shown here is derived from an EMBL/GenBank/DDBJ whole genome shotgun (WGS) entry which is preliminary data.</text>
</comment>
<dbReference type="InterPro" id="IPR051351">
    <property type="entry name" value="Ascorbate-PTS_EIIA_comp"/>
</dbReference>
<dbReference type="EMBL" id="JAVJGV010000035">
    <property type="protein sequence ID" value="MDR5603362.1"/>
    <property type="molecule type" value="Genomic_DNA"/>
</dbReference>
<evidence type="ECO:0000256" key="8">
    <source>
        <dbReference type="ARBA" id="ARBA00022777"/>
    </source>
</evidence>
<keyword evidence="7" id="KW-0598">Phosphotransferase system</keyword>
<dbReference type="GO" id="GO:0016301">
    <property type="term" value="F:kinase activity"/>
    <property type="evidence" value="ECO:0007669"/>
    <property type="project" value="UniProtKB-KW"/>
</dbReference>
<keyword evidence="4" id="KW-0963">Cytoplasm</keyword>
<keyword evidence="13" id="KW-0762">Sugar transport</keyword>
<keyword evidence="16" id="KW-1185">Reference proteome</keyword>
<evidence type="ECO:0000313" key="14">
    <source>
        <dbReference type="EMBL" id="MDR5603362.1"/>
    </source>
</evidence>
<dbReference type="CDD" id="cd00211">
    <property type="entry name" value="PTS_IIA_fru"/>
    <property type="match status" value="1"/>
</dbReference>
<evidence type="ECO:0000256" key="11">
    <source>
        <dbReference type="ARBA" id="ARBA00042072"/>
    </source>
</evidence>
<evidence type="ECO:0000256" key="5">
    <source>
        <dbReference type="ARBA" id="ARBA00022553"/>
    </source>
</evidence>
<keyword evidence="3" id="KW-0813">Transport</keyword>
<dbReference type="GO" id="GO:0005737">
    <property type="term" value="C:cytoplasm"/>
    <property type="evidence" value="ECO:0007669"/>
    <property type="project" value="UniProtKB-SubCell"/>
</dbReference>
<reference evidence="13 15" key="1">
    <citation type="journal article" date="2020" name="Access Microbiol">
        <title>Isolation and genome sequencing of Staphylococcus schleiferi subspecies coagulans from Antarctic seals.</title>
        <authorList>
            <person name="Foster G."/>
            <person name="Robb A."/>
            <person name="Paterson G.K."/>
        </authorList>
    </citation>
    <scope>NUCLEOTIDE SEQUENCE [LARGE SCALE GENOMIC DNA]</scope>
    <source>
        <strain evidence="13 15">M615/02/4</strain>
    </source>
</reference>
<evidence type="ECO:0000313" key="16">
    <source>
        <dbReference type="Proteomes" id="UP001255050"/>
    </source>
</evidence>
<evidence type="ECO:0000256" key="7">
    <source>
        <dbReference type="ARBA" id="ARBA00022683"/>
    </source>
</evidence>
<feature type="domain" description="PTS EIIA type-2" evidence="12">
    <location>
        <begin position="4"/>
        <end position="146"/>
    </location>
</feature>
<gene>
    <name evidence="13" type="ORF">HR081_08800</name>
    <name evidence="14" type="ORF">RCO12_07915</name>
</gene>
<name>A0A9X1EG04_9STAP</name>
<accession>A0A9X1EG04</accession>
<comment type="subcellular location">
    <subcellularLocation>
        <location evidence="1">Cytoplasm</location>
    </subcellularLocation>
</comment>
<keyword evidence="5" id="KW-0597">Phosphoprotein</keyword>
<evidence type="ECO:0000313" key="13">
    <source>
        <dbReference type="EMBL" id="MBA8776973.1"/>
    </source>
</evidence>
<evidence type="ECO:0000256" key="2">
    <source>
        <dbReference type="ARBA" id="ARBA00011798"/>
    </source>
</evidence>
<dbReference type="EMBL" id="JABTCN010000028">
    <property type="protein sequence ID" value="MBA8776973.1"/>
    <property type="molecule type" value="Genomic_DNA"/>
</dbReference>
<keyword evidence="6" id="KW-0808">Transferase</keyword>
<dbReference type="SUPFAM" id="SSF55804">
    <property type="entry name" value="Phoshotransferase/anion transport protein"/>
    <property type="match status" value="1"/>
</dbReference>
<organism evidence="13 15">
    <name type="scientific">Staphylococcus coagulans</name>
    <dbReference type="NCBI Taxonomy" id="74706"/>
    <lineage>
        <taxon>Bacteria</taxon>
        <taxon>Bacillati</taxon>
        <taxon>Bacillota</taxon>
        <taxon>Bacilli</taxon>
        <taxon>Bacillales</taxon>
        <taxon>Staphylococcaceae</taxon>
        <taxon>Staphylococcus</taxon>
    </lineage>
</organism>
<dbReference type="GeneID" id="72413392"/>
<protein>
    <recommendedName>
        <fullName evidence="10">Ascorbate-specific PTS system EIIA component</fullName>
    </recommendedName>
    <alternativeName>
        <fullName evidence="11">Ascorbate-specific phosphotransferase enzyme IIA component</fullName>
    </alternativeName>
</protein>
<dbReference type="Proteomes" id="UP000524893">
    <property type="component" value="Unassembled WGS sequence"/>
</dbReference>
<evidence type="ECO:0000256" key="3">
    <source>
        <dbReference type="ARBA" id="ARBA00022448"/>
    </source>
</evidence>
<dbReference type="InterPro" id="IPR002178">
    <property type="entry name" value="PTS_EIIA_type-2_dom"/>
</dbReference>
<keyword evidence="8" id="KW-0418">Kinase</keyword>
<dbReference type="Proteomes" id="UP001255050">
    <property type="component" value="Unassembled WGS sequence"/>
</dbReference>
<evidence type="ECO:0000256" key="6">
    <source>
        <dbReference type="ARBA" id="ARBA00022679"/>
    </source>
</evidence>
<proteinExistence type="predicted"/>
<sequence>MSLEKLTQDKVVVKERVSTWDEAIREASQPLLEQGFFNVSYVDAMIESVKSLGPYIVIAPEIAIAHARPSKDVYDVGISLLKLNQPINFGENSHYARLIFVISAIDHQAHLGILQDLAHILGDTEIVKELLACQNADEILGTLRGGNK</sequence>
<dbReference type="AlphaFoldDB" id="A0A9X1EG04"/>
<evidence type="ECO:0000256" key="10">
    <source>
        <dbReference type="ARBA" id="ARBA00041175"/>
    </source>
</evidence>
<dbReference type="InterPro" id="IPR016152">
    <property type="entry name" value="PTrfase/Anion_transptr"/>
</dbReference>
<dbReference type="PANTHER" id="PTHR36203">
    <property type="entry name" value="ASCORBATE-SPECIFIC PTS SYSTEM EIIA COMPONENT"/>
    <property type="match status" value="1"/>
</dbReference>
<evidence type="ECO:0000256" key="1">
    <source>
        <dbReference type="ARBA" id="ARBA00004496"/>
    </source>
</evidence>
<comment type="subunit">
    <text evidence="2">Homodimer or homotrimer. Seems to be a monomer when not phosphorylated.</text>
</comment>
<evidence type="ECO:0000256" key="9">
    <source>
        <dbReference type="ARBA" id="ARBA00037387"/>
    </source>
</evidence>
<evidence type="ECO:0000313" key="15">
    <source>
        <dbReference type="Proteomes" id="UP000524893"/>
    </source>
</evidence>